<dbReference type="InterPro" id="IPR014001">
    <property type="entry name" value="Helicase_ATP-bd"/>
</dbReference>
<keyword evidence="5 15" id="KW-0378">Hydrolase</keyword>
<evidence type="ECO:0000256" key="8">
    <source>
        <dbReference type="ARBA" id="ARBA00023125"/>
    </source>
</evidence>
<dbReference type="SUPFAM" id="SSF52540">
    <property type="entry name" value="P-loop containing nucleoside triphosphate hydrolases"/>
    <property type="match status" value="2"/>
</dbReference>
<dbReference type="GO" id="GO:0016887">
    <property type="term" value="F:ATP hydrolysis activity"/>
    <property type="evidence" value="ECO:0007669"/>
    <property type="project" value="RHEA"/>
</dbReference>
<dbReference type="eggNOG" id="COG1200">
    <property type="taxonomic scope" value="Bacteria"/>
</dbReference>
<gene>
    <name evidence="18" type="ORF">HMPREF9465_00302</name>
</gene>
<dbReference type="GO" id="GO:0006281">
    <property type="term" value="P:DNA repair"/>
    <property type="evidence" value="ECO:0007669"/>
    <property type="project" value="UniProtKB-UniRule"/>
</dbReference>
<dbReference type="Proteomes" id="UP000005835">
    <property type="component" value="Unassembled WGS sequence"/>
</dbReference>
<keyword evidence="6 15" id="KW-0347">Helicase</keyword>
<dbReference type="PROSITE" id="PS51194">
    <property type="entry name" value="HELICASE_CTER"/>
    <property type="match status" value="1"/>
</dbReference>
<keyword evidence="11" id="KW-0413">Isomerase</keyword>
<dbReference type="PROSITE" id="PS51192">
    <property type="entry name" value="HELICASE_ATP_BIND_1"/>
    <property type="match status" value="1"/>
</dbReference>
<dbReference type="CDD" id="cd04488">
    <property type="entry name" value="RecG_wedge_OBF"/>
    <property type="match status" value="1"/>
</dbReference>
<dbReference type="GO" id="GO:0003677">
    <property type="term" value="F:DNA binding"/>
    <property type="evidence" value="ECO:0007669"/>
    <property type="project" value="UniProtKB-KW"/>
</dbReference>
<dbReference type="GO" id="GO:0006310">
    <property type="term" value="P:DNA recombination"/>
    <property type="evidence" value="ECO:0007669"/>
    <property type="project" value="UniProtKB-UniRule"/>
</dbReference>
<dbReference type="InterPro" id="IPR004609">
    <property type="entry name" value="ATP-dep_DNA_helicase_RecG"/>
</dbReference>
<evidence type="ECO:0000256" key="12">
    <source>
        <dbReference type="ARBA" id="ARBA00034617"/>
    </source>
</evidence>
<dbReference type="NCBIfam" id="NF008165">
    <property type="entry name" value="PRK10917.1-3"/>
    <property type="match status" value="1"/>
</dbReference>
<dbReference type="InterPro" id="IPR012340">
    <property type="entry name" value="NA-bd_OB-fold"/>
</dbReference>
<evidence type="ECO:0000256" key="5">
    <source>
        <dbReference type="ARBA" id="ARBA00022801"/>
    </source>
</evidence>
<keyword evidence="19" id="KW-1185">Reference proteome</keyword>
<keyword evidence="8" id="KW-0238">DNA-binding</keyword>
<evidence type="ECO:0000256" key="7">
    <source>
        <dbReference type="ARBA" id="ARBA00022840"/>
    </source>
</evidence>
<dbReference type="Gene3D" id="2.40.50.140">
    <property type="entry name" value="Nucleic acid-binding proteins"/>
    <property type="match status" value="1"/>
</dbReference>
<dbReference type="Gene3D" id="3.40.50.300">
    <property type="entry name" value="P-loop containing nucleotide triphosphate hydrolases"/>
    <property type="match status" value="2"/>
</dbReference>
<keyword evidence="9 15" id="KW-0233">DNA recombination</keyword>
<comment type="catalytic activity">
    <reaction evidence="12 15">
        <text>Couples ATP hydrolysis with the unwinding of duplex DNA by translocating in the 3'-5' direction.</text>
        <dbReference type="EC" id="5.6.2.4"/>
    </reaction>
</comment>
<dbReference type="CDD" id="cd17992">
    <property type="entry name" value="DEXHc_RecG"/>
    <property type="match status" value="1"/>
</dbReference>
<dbReference type="Pfam" id="PF19833">
    <property type="entry name" value="RecG_dom3_C"/>
    <property type="match status" value="1"/>
</dbReference>
<sequence>MQNMAAAPKQQERASGVIRQEKLAPLDVRLEKLGLVRDWDFALHLPLRYEDETSVTPIGSLAVNTHAQIEGRVADQRFVRTGRGQQLQAVVEDSTGSITIRFLHYFPSIQKQLAVGSTVRLYGEPREGYYGGLEMVHPRIKSGKAAETELPNALTPVYPAGEGIQQRWLRKRIDRALLDLDLTDLVPEAVRTKFGLPGLREALSYIHTPPSGADVIGLQERSAPAWRRLIFDELLAQQITLRESRAVAFQRTAPPLAGDDAELVGCFLAQLPFNLTNAQRRVTDEILADLAANRPMHRLVQGDVGSGKTVVAALAALRAVASGHQASLMAPTEILAEQHFRKIAAWLEPLGIRTAWLTGRLKTAEKNAALEAVASGEARIVIGTHALIQEGVKFANLGLAIVDEQHRFGVAQRLALRTRPESALVPHLLMLSATPIPRTLAMSYLADLDVSVIDELPPGRTPVVTKTVKTSRKDDVLSVVRSVVAQGRQVYWVCPLIEESDKLDLTPATVCRDDLQQRLPDLTVGLVHGAMPAAEKDAVMQDFVSGLTQILVATTVIEVGVDVPNATLMVIEHAERFGLAQLHQLRGRVGRGATQSACILLFGEDISPAGWERLKAIRDTTDGFEIARRDLEMRGPGEFLGERQSGTPLLRFADLDRDEALLAAARRTADAWLEKDRDAALRHAARWFKTAGEFLAA</sequence>
<dbReference type="GO" id="GO:0005524">
    <property type="term" value="F:ATP binding"/>
    <property type="evidence" value="ECO:0007669"/>
    <property type="project" value="UniProtKB-KW"/>
</dbReference>
<dbReference type="PANTHER" id="PTHR47964:SF1">
    <property type="entry name" value="ATP-DEPENDENT DNA HELICASE HOMOLOG RECG, CHLOROPLASTIC"/>
    <property type="match status" value="1"/>
</dbReference>
<keyword evidence="10 15" id="KW-0234">DNA repair</keyword>
<comment type="caution">
    <text evidence="18">The sequence shown here is derived from an EMBL/GenBank/DDBJ whole genome shotgun (WGS) entry which is preliminary data.</text>
</comment>
<dbReference type="EC" id="5.6.2.4" evidence="13 15"/>
<dbReference type="InterPro" id="IPR033454">
    <property type="entry name" value="RecG_wedge"/>
</dbReference>
<evidence type="ECO:0000256" key="1">
    <source>
        <dbReference type="ARBA" id="ARBA00007504"/>
    </source>
</evidence>
<feature type="domain" description="Helicase C-terminal" evidence="17">
    <location>
        <begin position="472"/>
        <end position="632"/>
    </location>
</feature>
<accession>K1KK23</accession>
<dbReference type="InterPro" id="IPR011545">
    <property type="entry name" value="DEAD/DEAH_box_helicase_dom"/>
</dbReference>
<name>K1KK23_9BURK</name>
<dbReference type="STRING" id="742823.HMPREF9465_00302"/>
<evidence type="ECO:0000256" key="3">
    <source>
        <dbReference type="ARBA" id="ARBA00022741"/>
    </source>
</evidence>
<dbReference type="EMBL" id="ADMG01000009">
    <property type="protein sequence ID" value="EKB32074.1"/>
    <property type="molecule type" value="Genomic_DNA"/>
</dbReference>
<dbReference type="SMART" id="SM00490">
    <property type="entry name" value="HELICc"/>
    <property type="match status" value="1"/>
</dbReference>
<comment type="catalytic activity">
    <reaction evidence="14 15">
        <text>ATP + H2O = ADP + phosphate + H(+)</text>
        <dbReference type="Rhea" id="RHEA:13065"/>
        <dbReference type="ChEBI" id="CHEBI:15377"/>
        <dbReference type="ChEBI" id="CHEBI:15378"/>
        <dbReference type="ChEBI" id="CHEBI:30616"/>
        <dbReference type="ChEBI" id="CHEBI:43474"/>
        <dbReference type="ChEBI" id="CHEBI:456216"/>
        <dbReference type="EC" id="5.6.2.4"/>
    </reaction>
</comment>
<dbReference type="NCBIfam" id="NF008163">
    <property type="entry name" value="PRK10917.1-1"/>
    <property type="match status" value="1"/>
</dbReference>
<dbReference type="NCBIfam" id="NF008166">
    <property type="entry name" value="PRK10917.1-4"/>
    <property type="match status" value="1"/>
</dbReference>
<evidence type="ECO:0000256" key="9">
    <source>
        <dbReference type="ARBA" id="ARBA00023172"/>
    </source>
</evidence>
<keyword evidence="3 15" id="KW-0547">Nucleotide-binding</keyword>
<dbReference type="NCBIfam" id="NF008168">
    <property type="entry name" value="PRK10917.2-2"/>
    <property type="match status" value="1"/>
</dbReference>
<keyword evidence="7 15" id="KW-0067">ATP-binding</keyword>
<dbReference type="HOGENOM" id="CLU_005122_7_1_4"/>
<evidence type="ECO:0000313" key="19">
    <source>
        <dbReference type="Proteomes" id="UP000005835"/>
    </source>
</evidence>
<proteinExistence type="inferred from homology"/>
<evidence type="ECO:0000256" key="14">
    <source>
        <dbReference type="ARBA" id="ARBA00048988"/>
    </source>
</evidence>
<comment type="function">
    <text evidence="15">Plays a critical role in recombination and DNA repair. Helps process Holliday junction intermediates to mature products by catalyzing branch migration. Has replication fork regression activity, unwinds stalled or blocked replication forks to make a HJ that can be resolved. Has a DNA unwinding activity characteristic of a DNA helicase with 3'-5' polarity.</text>
</comment>
<evidence type="ECO:0000256" key="13">
    <source>
        <dbReference type="ARBA" id="ARBA00034808"/>
    </source>
</evidence>
<dbReference type="PANTHER" id="PTHR47964">
    <property type="entry name" value="ATP-DEPENDENT DNA HELICASE HOMOLOG RECG, CHLOROPLASTIC"/>
    <property type="match status" value="1"/>
</dbReference>
<evidence type="ECO:0000256" key="6">
    <source>
        <dbReference type="ARBA" id="ARBA00022806"/>
    </source>
</evidence>
<dbReference type="SMART" id="SM00487">
    <property type="entry name" value="DEXDc"/>
    <property type="match status" value="1"/>
</dbReference>
<evidence type="ECO:0000313" key="18">
    <source>
        <dbReference type="EMBL" id="EKB32074.1"/>
    </source>
</evidence>
<dbReference type="NCBIfam" id="TIGR00643">
    <property type="entry name" value="recG"/>
    <property type="match status" value="1"/>
</dbReference>
<reference evidence="18 19" key="1">
    <citation type="submission" date="2012-05" db="EMBL/GenBank/DDBJ databases">
        <title>The Genome Sequence of Sutterella wadsworthensis 2_1_59BFAA.</title>
        <authorList>
            <consortium name="The Broad Institute Genome Sequencing Platform"/>
            <person name="Earl A."/>
            <person name="Ward D."/>
            <person name="Feldgarden M."/>
            <person name="Gevers D."/>
            <person name="Daigneault M."/>
            <person name="Strauss J."/>
            <person name="Allen-Vercoe E."/>
            <person name="Walker B."/>
            <person name="Young S.K."/>
            <person name="Zeng Q."/>
            <person name="Gargeya S."/>
            <person name="Fitzgerald M."/>
            <person name="Haas B."/>
            <person name="Abouelleil A."/>
            <person name="Alvarado L."/>
            <person name="Arachchi H.M."/>
            <person name="Berlin A.M."/>
            <person name="Chapman S.B."/>
            <person name="Goldberg J."/>
            <person name="Griggs A."/>
            <person name="Gujja S."/>
            <person name="Hansen M."/>
            <person name="Howarth C."/>
            <person name="Imamovic A."/>
            <person name="Larimer J."/>
            <person name="McCowen C."/>
            <person name="Montmayeur A."/>
            <person name="Murphy C."/>
            <person name="Neiman D."/>
            <person name="Pearson M."/>
            <person name="Priest M."/>
            <person name="Roberts A."/>
            <person name="Saif S."/>
            <person name="Shea T."/>
            <person name="Sisk P."/>
            <person name="Sykes S."/>
            <person name="Wortman J."/>
            <person name="Nusbaum C."/>
            <person name="Birren B."/>
        </authorList>
    </citation>
    <scope>NUCLEOTIDE SEQUENCE [LARGE SCALE GENOMIC DNA]</scope>
    <source>
        <strain evidence="18 19">2_1_59BFAA</strain>
    </source>
</reference>
<organism evidence="18 19">
    <name type="scientific">Sutterella wadsworthensis 2_1_59BFAA</name>
    <dbReference type="NCBI Taxonomy" id="742823"/>
    <lineage>
        <taxon>Bacteria</taxon>
        <taxon>Pseudomonadati</taxon>
        <taxon>Pseudomonadota</taxon>
        <taxon>Betaproteobacteria</taxon>
        <taxon>Burkholderiales</taxon>
        <taxon>Sutterellaceae</taxon>
        <taxon>Sutterella</taxon>
    </lineage>
</organism>
<dbReference type="Pfam" id="PF00271">
    <property type="entry name" value="Helicase_C"/>
    <property type="match status" value="1"/>
</dbReference>
<dbReference type="RefSeq" id="WP_005433422.1">
    <property type="nucleotide sequence ID" value="NZ_JH815513.1"/>
</dbReference>
<dbReference type="Pfam" id="PF00270">
    <property type="entry name" value="DEAD"/>
    <property type="match status" value="1"/>
</dbReference>
<protein>
    <recommendedName>
        <fullName evidence="2 15">ATP-dependent DNA helicase RecG</fullName>
        <ecNumber evidence="13 15">5.6.2.4</ecNumber>
    </recommendedName>
</protein>
<evidence type="ECO:0000256" key="11">
    <source>
        <dbReference type="ARBA" id="ARBA00023235"/>
    </source>
</evidence>
<keyword evidence="4 15" id="KW-0227">DNA damage</keyword>
<dbReference type="InterPro" id="IPR027417">
    <property type="entry name" value="P-loop_NTPase"/>
</dbReference>
<evidence type="ECO:0000256" key="10">
    <source>
        <dbReference type="ARBA" id="ARBA00023204"/>
    </source>
</evidence>
<dbReference type="GO" id="GO:0043138">
    <property type="term" value="F:3'-5' DNA helicase activity"/>
    <property type="evidence" value="ECO:0007669"/>
    <property type="project" value="UniProtKB-EC"/>
</dbReference>
<feature type="domain" description="Helicase ATP-binding" evidence="16">
    <location>
        <begin position="289"/>
        <end position="453"/>
    </location>
</feature>
<dbReference type="InterPro" id="IPR047112">
    <property type="entry name" value="RecG/Mfd"/>
</dbReference>
<evidence type="ECO:0000259" key="17">
    <source>
        <dbReference type="PROSITE" id="PS51194"/>
    </source>
</evidence>
<dbReference type="Pfam" id="PF17191">
    <property type="entry name" value="RecG_wedge"/>
    <property type="match status" value="1"/>
</dbReference>
<dbReference type="SUPFAM" id="SSF50249">
    <property type="entry name" value="Nucleic acid-binding proteins"/>
    <property type="match status" value="1"/>
</dbReference>
<dbReference type="InterPro" id="IPR045562">
    <property type="entry name" value="RecG_dom3_C"/>
</dbReference>
<dbReference type="AlphaFoldDB" id="K1KK23"/>
<dbReference type="PATRIC" id="fig|742823.3.peg.295"/>
<evidence type="ECO:0000256" key="15">
    <source>
        <dbReference type="RuleBase" id="RU363016"/>
    </source>
</evidence>
<comment type="similarity">
    <text evidence="1 15">Belongs to the helicase family. RecG subfamily.</text>
</comment>
<evidence type="ECO:0000256" key="4">
    <source>
        <dbReference type="ARBA" id="ARBA00022763"/>
    </source>
</evidence>
<dbReference type="InterPro" id="IPR001650">
    <property type="entry name" value="Helicase_C-like"/>
</dbReference>
<evidence type="ECO:0000256" key="2">
    <source>
        <dbReference type="ARBA" id="ARBA00017846"/>
    </source>
</evidence>
<evidence type="ECO:0000259" key="16">
    <source>
        <dbReference type="PROSITE" id="PS51192"/>
    </source>
</evidence>